<dbReference type="OrthoDB" id="319167at2"/>
<feature type="domain" description="Lnb-like transmembrane" evidence="4">
    <location>
        <begin position="292"/>
        <end position="404"/>
    </location>
</feature>
<name>A0A1M5N8B9_9GAMM</name>
<dbReference type="Pfam" id="PF25221">
    <property type="entry name" value="5TMH_Lnb"/>
    <property type="match status" value="1"/>
</dbReference>
<feature type="transmembrane region" description="Helical" evidence="1">
    <location>
        <begin position="260"/>
        <end position="281"/>
    </location>
</feature>
<evidence type="ECO:0000313" key="6">
    <source>
        <dbReference type="Proteomes" id="UP000199758"/>
    </source>
</evidence>
<dbReference type="EMBL" id="FQWZ01000003">
    <property type="protein sequence ID" value="SHG85790.1"/>
    <property type="molecule type" value="Genomic_DNA"/>
</dbReference>
<sequence>MSRLASRALRWLMVLGAALLLAPAHAQLTLDVPPQVSLLTFGPGDIYWQRFGHNALLLRAADGRAAVFNYGTFDFQQKSFFLNFARGQMRYRLDVDSFDRTLRMYAAEGRWIFEQRLALDDEQRRDLAAFLAANLKPENVEYRYDYFADNCSTRVRDALDQVLHGALKAQIEPLPTPVTYREEVVRLMSPDKPLAVGMDLGLGPSADRPINLWQHSFLPLTLMQAVRDVRLTDASGAERALVESEGWIYRPQASEEAEPAGLTGLLPLSLLGAGLAVLLLLTRALRRFGLMRWTYAMLTMAISAVAGVTGLVMLAAWALTEHWGMWANQNLLLFNPLLLALIPVWAGAVRGGWYPAAWAVRVAQLALLIAVAAVAIKSVPGMQQHNLPWIALMLPLQMAMTWTLRAAHRSPPIWSR</sequence>
<keyword evidence="1" id="KW-1133">Transmembrane helix</keyword>
<keyword evidence="6" id="KW-1185">Reference proteome</keyword>
<evidence type="ECO:0000256" key="2">
    <source>
        <dbReference type="SAM" id="SignalP"/>
    </source>
</evidence>
<keyword evidence="1" id="KW-0472">Membrane</keyword>
<feature type="transmembrane region" description="Helical" evidence="1">
    <location>
        <begin position="293"/>
        <end position="319"/>
    </location>
</feature>
<evidence type="ECO:0000256" key="1">
    <source>
        <dbReference type="SAM" id="Phobius"/>
    </source>
</evidence>
<dbReference type="RefSeq" id="WP_072896440.1">
    <property type="nucleotide sequence ID" value="NZ_FQWZ01000003.1"/>
</dbReference>
<accession>A0A1M5N8B9</accession>
<evidence type="ECO:0000259" key="3">
    <source>
        <dbReference type="Pfam" id="PF13387"/>
    </source>
</evidence>
<feature type="transmembrane region" description="Helical" evidence="1">
    <location>
        <begin position="331"/>
        <end position="349"/>
    </location>
</feature>
<protein>
    <submittedName>
        <fullName evidence="5">Uncharacterized protein</fullName>
    </submittedName>
</protein>
<dbReference type="InterPro" id="IPR057436">
    <property type="entry name" value="5TMH_Lnb"/>
</dbReference>
<evidence type="ECO:0000313" key="5">
    <source>
        <dbReference type="EMBL" id="SHG85790.1"/>
    </source>
</evidence>
<feature type="signal peptide" evidence="2">
    <location>
        <begin position="1"/>
        <end position="26"/>
    </location>
</feature>
<dbReference type="STRING" id="490188.SAMN04488068_1690"/>
<gene>
    <name evidence="5" type="ORF">SAMN04488068_1690</name>
</gene>
<feature type="domain" description="Lnb N-terminal periplasmic" evidence="3">
    <location>
        <begin position="36"/>
        <end position="181"/>
    </location>
</feature>
<proteinExistence type="predicted"/>
<reference evidence="5 6" key="1">
    <citation type="submission" date="2016-11" db="EMBL/GenBank/DDBJ databases">
        <authorList>
            <person name="Jaros S."/>
            <person name="Januszkiewicz K."/>
            <person name="Wedrychowicz H."/>
        </authorList>
    </citation>
    <scope>NUCLEOTIDE SEQUENCE [LARGE SCALE GENOMIC DNA]</scope>
    <source>
        <strain evidence="5 6">CGMCC 1.7049</strain>
    </source>
</reference>
<dbReference type="Pfam" id="PF13387">
    <property type="entry name" value="Lnb_N"/>
    <property type="match status" value="1"/>
</dbReference>
<feature type="transmembrane region" description="Helical" evidence="1">
    <location>
        <begin position="388"/>
        <end position="407"/>
    </location>
</feature>
<organism evidence="5 6">
    <name type="scientific">Hydrocarboniphaga daqingensis</name>
    <dbReference type="NCBI Taxonomy" id="490188"/>
    <lineage>
        <taxon>Bacteria</taxon>
        <taxon>Pseudomonadati</taxon>
        <taxon>Pseudomonadota</taxon>
        <taxon>Gammaproteobacteria</taxon>
        <taxon>Nevskiales</taxon>
        <taxon>Nevskiaceae</taxon>
        <taxon>Hydrocarboniphaga</taxon>
    </lineage>
</organism>
<keyword evidence="2" id="KW-0732">Signal</keyword>
<dbReference type="InterPro" id="IPR025178">
    <property type="entry name" value="Lnb_N"/>
</dbReference>
<dbReference type="Proteomes" id="UP000199758">
    <property type="component" value="Unassembled WGS sequence"/>
</dbReference>
<dbReference type="AlphaFoldDB" id="A0A1M5N8B9"/>
<keyword evidence="1" id="KW-0812">Transmembrane</keyword>
<feature type="chain" id="PRO_5012499974" evidence="2">
    <location>
        <begin position="27"/>
        <end position="416"/>
    </location>
</feature>
<evidence type="ECO:0000259" key="4">
    <source>
        <dbReference type="Pfam" id="PF25221"/>
    </source>
</evidence>
<feature type="transmembrane region" description="Helical" evidence="1">
    <location>
        <begin position="356"/>
        <end position="376"/>
    </location>
</feature>